<dbReference type="FunFam" id="1.10.510.10:FF:000571">
    <property type="entry name" value="Maternal embryonic leucine zipper kinase"/>
    <property type="match status" value="1"/>
</dbReference>
<evidence type="ECO:0000259" key="8">
    <source>
        <dbReference type="PROSITE" id="PS50011"/>
    </source>
</evidence>
<dbReference type="InterPro" id="IPR008271">
    <property type="entry name" value="Ser/Thr_kinase_AS"/>
</dbReference>
<evidence type="ECO:0000256" key="6">
    <source>
        <dbReference type="PROSITE-ProRule" id="PRU10141"/>
    </source>
</evidence>
<dbReference type="PANTHER" id="PTHR24347">
    <property type="entry name" value="SERINE/THREONINE-PROTEIN KINASE"/>
    <property type="match status" value="1"/>
</dbReference>
<name>A0A974D0J4_XENLA</name>
<feature type="binding site" evidence="6">
    <location>
        <position position="119"/>
    </location>
    <ligand>
        <name>ATP</name>
        <dbReference type="ChEBI" id="CHEBI:30616"/>
    </ligand>
</feature>
<dbReference type="AlphaFoldDB" id="A0A974D0J4"/>
<gene>
    <name evidence="9" type="ORF">XELAEV_18024707mg</name>
</gene>
<proteinExistence type="inferred from homology"/>
<dbReference type="GO" id="GO:0004674">
    <property type="term" value="F:protein serine/threonine kinase activity"/>
    <property type="evidence" value="ECO:0007669"/>
    <property type="project" value="UniProtKB-KW"/>
</dbReference>
<dbReference type="SUPFAM" id="SSF56112">
    <property type="entry name" value="Protein kinase-like (PK-like)"/>
    <property type="match status" value="1"/>
</dbReference>
<evidence type="ECO:0000313" key="9">
    <source>
        <dbReference type="EMBL" id="OCT82195.1"/>
    </source>
</evidence>
<evidence type="ECO:0000256" key="7">
    <source>
        <dbReference type="RuleBase" id="RU000304"/>
    </source>
</evidence>
<dbReference type="InterPro" id="IPR017441">
    <property type="entry name" value="Protein_kinase_ATP_BS"/>
</dbReference>
<keyword evidence="2" id="KW-0808">Transferase</keyword>
<evidence type="ECO:0000256" key="4">
    <source>
        <dbReference type="ARBA" id="ARBA00022777"/>
    </source>
</evidence>
<reference evidence="10" key="1">
    <citation type="journal article" date="2016" name="Nature">
        <title>Genome evolution in the allotetraploid frog Xenopus laevis.</title>
        <authorList>
            <person name="Session A.M."/>
            <person name="Uno Y."/>
            <person name="Kwon T."/>
            <person name="Chapman J.A."/>
            <person name="Toyoda A."/>
            <person name="Takahashi S."/>
            <person name="Fukui A."/>
            <person name="Hikosaka A."/>
            <person name="Suzuki A."/>
            <person name="Kondo M."/>
            <person name="van Heeringen S.J."/>
            <person name="Quigley I."/>
            <person name="Heinz S."/>
            <person name="Ogino H."/>
            <person name="Ochi H."/>
            <person name="Hellsten U."/>
            <person name="Lyons J.B."/>
            <person name="Simakov O."/>
            <person name="Putnam N."/>
            <person name="Stites J."/>
            <person name="Kuroki Y."/>
            <person name="Tanaka T."/>
            <person name="Michiue T."/>
            <person name="Watanabe M."/>
            <person name="Bogdanovic O."/>
            <person name="Lister R."/>
            <person name="Georgiou G."/>
            <person name="Paranjpe S.S."/>
            <person name="van Kruijsbergen I."/>
            <person name="Shu S."/>
            <person name="Carlson J."/>
            <person name="Kinoshita T."/>
            <person name="Ohta Y."/>
            <person name="Mawaribuchi S."/>
            <person name="Jenkins J."/>
            <person name="Grimwood J."/>
            <person name="Schmutz J."/>
            <person name="Mitros T."/>
            <person name="Mozaffari S.V."/>
            <person name="Suzuki Y."/>
            <person name="Haramoto Y."/>
            <person name="Yamamoto T.S."/>
            <person name="Takagi C."/>
            <person name="Heald R."/>
            <person name="Miller K."/>
            <person name="Haudenschild C."/>
            <person name="Kitzman J."/>
            <person name="Nakayama T."/>
            <person name="Izutsu Y."/>
            <person name="Robert J."/>
            <person name="Fortriede J."/>
            <person name="Burns K."/>
            <person name="Lotay V."/>
            <person name="Karimi K."/>
            <person name="Yasuoka Y."/>
            <person name="Dichmann D.S."/>
            <person name="Flajnik M.F."/>
            <person name="Houston D.W."/>
            <person name="Shendure J."/>
            <person name="DuPasquier L."/>
            <person name="Vize P.D."/>
            <person name="Zorn A.M."/>
            <person name="Ito M."/>
            <person name="Marcotte E.M."/>
            <person name="Wallingford J.B."/>
            <person name="Ito Y."/>
            <person name="Asashima M."/>
            <person name="Ueno N."/>
            <person name="Matsuda Y."/>
            <person name="Veenstra G.J."/>
            <person name="Fujiyama A."/>
            <person name="Harland R.M."/>
            <person name="Taira M."/>
            <person name="Rokhsar D.S."/>
        </authorList>
    </citation>
    <scope>NUCLEOTIDE SEQUENCE [LARGE SCALE GENOMIC DNA]</scope>
    <source>
        <strain evidence="10">J</strain>
    </source>
</reference>
<keyword evidence="3 6" id="KW-0547">Nucleotide-binding</keyword>
<comment type="similarity">
    <text evidence="7">Belongs to the protein kinase superfamily.</text>
</comment>
<keyword evidence="4" id="KW-0418">Kinase</keyword>
<dbReference type="PROSITE" id="PS00108">
    <property type="entry name" value="PROTEIN_KINASE_ST"/>
    <property type="match status" value="1"/>
</dbReference>
<dbReference type="GO" id="GO:0005524">
    <property type="term" value="F:ATP binding"/>
    <property type="evidence" value="ECO:0007669"/>
    <property type="project" value="UniProtKB-UniRule"/>
</dbReference>
<evidence type="ECO:0000313" key="10">
    <source>
        <dbReference type="Proteomes" id="UP000694892"/>
    </source>
</evidence>
<protein>
    <recommendedName>
        <fullName evidence="8">Protein kinase domain-containing protein</fullName>
    </recommendedName>
</protein>
<evidence type="ECO:0000256" key="3">
    <source>
        <dbReference type="ARBA" id="ARBA00022741"/>
    </source>
</evidence>
<organism evidence="9 10">
    <name type="scientific">Xenopus laevis</name>
    <name type="common">African clawed frog</name>
    <dbReference type="NCBI Taxonomy" id="8355"/>
    <lineage>
        <taxon>Eukaryota</taxon>
        <taxon>Metazoa</taxon>
        <taxon>Chordata</taxon>
        <taxon>Craniata</taxon>
        <taxon>Vertebrata</taxon>
        <taxon>Euteleostomi</taxon>
        <taxon>Amphibia</taxon>
        <taxon>Batrachia</taxon>
        <taxon>Anura</taxon>
        <taxon>Pipoidea</taxon>
        <taxon>Pipidae</taxon>
        <taxon>Xenopodinae</taxon>
        <taxon>Xenopus</taxon>
        <taxon>Xenopus</taxon>
    </lineage>
</organism>
<dbReference type="Proteomes" id="UP000694892">
    <property type="component" value="Chromosome 4S"/>
</dbReference>
<evidence type="ECO:0000256" key="2">
    <source>
        <dbReference type="ARBA" id="ARBA00022679"/>
    </source>
</evidence>
<dbReference type="CDD" id="cd14087">
    <property type="entry name" value="STKc_PSKH1"/>
    <property type="match status" value="1"/>
</dbReference>
<dbReference type="KEGG" id="xla:447161"/>
<evidence type="ECO:0000256" key="1">
    <source>
        <dbReference type="ARBA" id="ARBA00022527"/>
    </source>
</evidence>
<dbReference type="SMART" id="SM00220">
    <property type="entry name" value="S_TKc"/>
    <property type="match status" value="1"/>
</dbReference>
<dbReference type="InterPro" id="IPR011009">
    <property type="entry name" value="Kinase-like_dom_sf"/>
</dbReference>
<dbReference type="PROSITE" id="PS00107">
    <property type="entry name" value="PROTEIN_KINASE_ATP"/>
    <property type="match status" value="1"/>
</dbReference>
<dbReference type="Pfam" id="PF00069">
    <property type="entry name" value="Pkinase"/>
    <property type="match status" value="1"/>
</dbReference>
<dbReference type="PROSITE" id="PS50011">
    <property type="entry name" value="PROTEIN_KINASE_DOM"/>
    <property type="match status" value="1"/>
</dbReference>
<dbReference type="OrthoDB" id="40902at2759"/>
<dbReference type="InterPro" id="IPR000719">
    <property type="entry name" value="Prot_kinase_dom"/>
</dbReference>
<feature type="domain" description="Protein kinase" evidence="8">
    <location>
        <begin position="90"/>
        <end position="330"/>
    </location>
</feature>
<sequence length="330" mass="37732">MGCGTSKVLPEPSKNLQLDLVKKVEPCLDSKSDQYNTFITDTSQTFVKDDYLCHSLQNGDSKCHVESTHLRRHKIAKYRAKFDPRVTAKYDIKALIGRGSFSRVVRVEHKASKQPYAIKMIETKYREGREVCESELNVLRRVRHTNIIQLIEVFESQERVYMVMELATGGELFDRIIAKGSFTERDATHVLQMVLEGVRYLHALGITHRDLKPENLLYYHPGIDSKIMITDFGLASAQKKGDDCLMKTTCGTPEYIAPEVLLRKPYTNSVDMWALGVISYILLSGTMPFEDDNRTRLYRQILKGKYSYSGEVRKLCKLLIVYLACSIELG</sequence>
<keyword evidence="1 7" id="KW-0723">Serine/threonine-protein kinase</keyword>
<dbReference type="EMBL" id="CM004473">
    <property type="protein sequence ID" value="OCT82195.1"/>
    <property type="molecule type" value="Genomic_DNA"/>
</dbReference>
<dbReference type="FunFam" id="3.30.200.20:FF:000315">
    <property type="entry name" value="Calcium-dependent protein kinase 3"/>
    <property type="match status" value="1"/>
</dbReference>
<evidence type="ECO:0000256" key="5">
    <source>
        <dbReference type="ARBA" id="ARBA00022840"/>
    </source>
</evidence>
<accession>A0A974D0J4</accession>
<dbReference type="Gene3D" id="1.10.510.10">
    <property type="entry name" value="Transferase(Phosphotransferase) domain 1"/>
    <property type="match status" value="1"/>
</dbReference>
<keyword evidence="5 6" id="KW-0067">ATP-binding</keyword>